<sequence>MENYQIVKKIYSTNTEDRVVLLVERDSKQYAMKRLNLDEDNQKQQVIFNEVKVLENLVHPNIIKYYETFQYEQKLCIVMEYAEGGDLKKQVTEKQHKKEFFDESQIWNMFSQICLAVKYLHDNKILHRDLKILNVFICNNGLIKLGDFGVSKQLENKDILTSTHVGTAYYLSPEQCNQHSYNHKVDIWMLGCLLYELCTLDKPFKSDNLLGLIKQITQNDPAPISDHYSSTMVQLVQVMMQKEPDMRPDINQIISIQEIQNQFKKLKEQYPEVYKDYQFPNPKKYTGFLRIKQKPTLSFIPNEKKTLFVIGERIESGQSQPQSNEDELSNSIISSDSSFQQQNQQQPNSASTSSPEKIQPKSLTQDSTQQAQKNYNLSSPQIQQEAQSSKKQSIDGQFINNNQSESIKEQSRSVESQIFQQNQKSQNAGTIINQMQFCQVQQDQINNNSFMIQMQQNQKPFMTQEETFGMNKPIEDYVLQYPHHQQQQQVIQNMQSPQYQMPFQSHPINKNSIGNPIYRYVQQPIQQQQMTNFQFQQQHTPSYSTQNQYYDFFIGNATSSTQSENVSPINNNNNNHPILSQQMSLQHNHLSQSQFGYQSGYVASGTNSNNSSMVMDLRSPNTQNSMPQQIMSEMSSPINMPFSPMNQYEHMPNHYQQPYPPYSQNNNSIQQFTPNNQQQLKKQPMKIPRYKPPIVIDTTYGGNFSQKKSTPNSDIQGRESGLGSGRSGHSAQSSQQNSSLSSIMMMMMMDGENNNNQGQSTSMYGSSYNNSGSSNTTSNQSSTKNNSTKNQHCQNISQQQQYAHSLPTTKVKPKYFNFPQSPNRTILVSDYLKQKLGEEKFLKMKSILDNSSNPQELLENNPQVIAIIGEENMELAKVFRYLINSQRTPSGSNHLRHKSFQGFENPFPNSDQINKIQNINISQSLLLSQNMQQQQPQQTQNPSHNQNVAI</sequence>
<keyword evidence="12" id="KW-1185">Reference proteome</keyword>
<dbReference type="HOGENOM" id="CLU_240891_0_0_1"/>
<feature type="compositionally biased region" description="Low complexity" evidence="9">
    <location>
        <begin position="750"/>
        <end position="801"/>
    </location>
</feature>
<dbReference type="GO" id="GO:0004674">
    <property type="term" value="F:protein serine/threonine kinase activity"/>
    <property type="evidence" value="ECO:0007669"/>
    <property type="project" value="UniProtKB-KW"/>
</dbReference>
<dbReference type="GO" id="GO:0005524">
    <property type="term" value="F:ATP binding"/>
    <property type="evidence" value="ECO:0007669"/>
    <property type="project" value="UniProtKB-KW"/>
</dbReference>
<evidence type="ECO:0000256" key="1">
    <source>
        <dbReference type="ARBA" id="ARBA00012513"/>
    </source>
</evidence>
<evidence type="ECO:0000256" key="3">
    <source>
        <dbReference type="ARBA" id="ARBA00022679"/>
    </source>
</evidence>
<dbReference type="Pfam" id="PF00069">
    <property type="entry name" value="Pkinase"/>
    <property type="match status" value="1"/>
</dbReference>
<organism evidence="11 12">
    <name type="scientific">Tetrahymena thermophila (strain SB210)</name>
    <dbReference type="NCBI Taxonomy" id="312017"/>
    <lineage>
        <taxon>Eukaryota</taxon>
        <taxon>Sar</taxon>
        <taxon>Alveolata</taxon>
        <taxon>Ciliophora</taxon>
        <taxon>Intramacronucleata</taxon>
        <taxon>Oligohymenophorea</taxon>
        <taxon>Hymenostomatida</taxon>
        <taxon>Tetrahymenina</taxon>
        <taxon>Tetrahymenidae</taxon>
        <taxon>Tetrahymena</taxon>
    </lineage>
</organism>
<dbReference type="eggNOG" id="KOG0589">
    <property type="taxonomic scope" value="Eukaryota"/>
</dbReference>
<comment type="catalytic activity">
    <reaction evidence="7">
        <text>L-threonyl-[protein] + ATP = O-phospho-L-threonyl-[protein] + ADP + H(+)</text>
        <dbReference type="Rhea" id="RHEA:46608"/>
        <dbReference type="Rhea" id="RHEA-COMP:11060"/>
        <dbReference type="Rhea" id="RHEA-COMP:11605"/>
        <dbReference type="ChEBI" id="CHEBI:15378"/>
        <dbReference type="ChEBI" id="CHEBI:30013"/>
        <dbReference type="ChEBI" id="CHEBI:30616"/>
        <dbReference type="ChEBI" id="CHEBI:61977"/>
        <dbReference type="ChEBI" id="CHEBI:456216"/>
        <dbReference type="EC" id="2.7.11.1"/>
    </reaction>
</comment>
<dbReference type="OrthoDB" id="248923at2759"/>
<dbReference type="STRING" id="312017.Q24C26"/>
<dbReference type="PROSITE" id="PS00108">
    <property type="entry name" value="PROTEIN_KINASE_ST"/>
    <property type="match status" value="1"/>
</dbReference>
<evidence type="ECO:0000313" key="11">
    <source>
        <dbReference type="EMBL" id="EAS05412.3"/>
    </source>
</evidence>
<dbReference type="AlphaFoldDB" id="Q24C26"/>
<dbReference type="SUPFAM" id="SSF56112">
    <property type="entry name" value="Protein kinase-like (PK-like)"/>
    <property type="match status" value="1"/>
</dbReference>
<dbReference type="InterPro" id="IPR000719">
    <property type="entry name" value="Prot_kinase_dom"/>
</dbReference>
<evidence type="ECO:0000256" key="5">
    <source>
        <dbReference type="ARBA" id="ARBA00022777"/>
    </source>
</evidence>
<dbReference type="InterPro" id="IPR008271">
    <property type="entry name" value="Ser/Thr_kinase_AS"/>
</dbReference>
<accession>Q24C26</accession>
<protein>
    <recommendedName>
        <fullName evidence="1">non-specific serine/threonine protein kinase</fullName>
        <ecNumber evidence="1">2.7.11.1</ecNumber>
    </recommendedName>
</protein>
<feature type="region of interest" description="Disordered" evidence="9">
    <location>
        <begin position="650"/>
        <end position="738"/>
    </location>
</feature>
<evidence type="ECO:0000313" key="12">
    <source>
        <dbReference type="Proteomes" id="UP000009168"/>
    </source>
</evidence>
<dbReference type="PANTHER" id="PTHR44899">
    <property type="entry name" value="CAMK FAMILY PROTEIN KINASE"/>
    <property type="match status" value="1"/>
</dbReference>
<dbReference type="SMART" id="SM00220">
    <property type="entry name" value="S_TKc"/>
    <property type="match status" value="1"/>
</dbReference>
<dbReference type="GeneID" id="7826394"/>
<comment type="catalytic activity">
    <reaction evidence="8">
        <text>L-seryl-[protein] + ATP = O-phospho-L-seryl-[protein] + ADP + H(+)</text>
        <dbReference type="Rhea" id="RHEA:17989"/>
        <dbReference type="Rhea" id="RHEA-COMP:9863"/>
        <dbReference type="Rhea" id="RHEA-COMP:11604"/>
        <dbReference type="ChEBI" id="CHEBI:15378"/>
        <dbReference type="ChEBI" id="CHEBI:29999"/>
        <dbReference type="ChEBI" id="CHEBI:30616"/>
        <dbReference type="ChEBI" id="CHEBI:83421"/>
        <dbReference type="ChEBI" id="CHEBI:456216"/>
        <dbReference type="EC" id="2.7.11.1"/>
    </reaction>
</comment>
<feature type="compositionally biased region" description="Polar residues" evidence="9">
    <location>
        <begin position="700"/>
        <end position="715"/>
    </location>
</feature>
<proteinExistence type="predicted"/>
<dbReference type="PANTHER" id="PTHR44899:SF3">
    <property type="entry name" value="SERINE_THREONINE-PROTEIN KINASE NEK1"/>
    <property type="match status" value="1"/>
</dbReference>
<dbReference type="InterPro" id="IPR011009">
    <property type="entry name" value="Kinase-like_dom_sf"/>
</dbReference>
<feature type="compositionally biased region" description="Low complexity" evidence="9">
    <location>
        <begin position="727"/>
        <end position="738"/>
    </location>
</feature>
<evidence type="ECO:0000256" key="7">
    <source>
        <dbReference type="ARBA" id="ARBA00047899"/>
    </source>
</evidence>
<feature type="compositionally biased region" description="Polar residues" evidence="9">
    <location>
        <begin position="361"/>
        <end position="371"/>
    </location>
</feature>
<dbReference type="PROSITE" id="PS50011">
    <property type="entry name" value="PROTEIN_KINASE_DOM"/>
    <property type="match status" value="1"/>
</dbReference>
<feature type="region of interest" description="Disordered" evidence="9">
    <location>
        <begin position="336"/>
        <end position="371"/>
    </location>
</feature>
<keyword evidence="4" id="KW-0547">Nucleotide-binding</keyword>
<dbReference type="Proteomes" id="UP000009168">
    <property type="component" value="Unassembled WGS sequence"/>
</dbReference>
<dbReference type="KEGG" id="tet:TTHERM_00697500"/>
<evidence type="ECO:0000256" key="2">
    <source>
        <dbReference type="ARBA" id="ARBA00022527"/>
    </source>
</evidence>
<reference evidence="12" key="1">
    <citation type="journal article" date="2006" name="PLoS Biol.">
        <title>Macronuclear genome sequence of the ciliate Tetrahymena thermophila, a model eukaryote.</title>
        <authorList>
            <person name="Eisen J.A."/>
            <person name="Coyne R.S."/>
            <person name="Wu M."/>
            <person name="Wu D."/>
            <person name="Thiagarajan M."/>
            <person name="Wortman J.R."/>
            <person name="Badger J.H."/>
            <person name="Ren Q."/>
            <person name="Amedeo P."/>
            <person name="Jones K.M."/>
            <person name="Tallon L.J."/>
            <person name="Delcher A.L."/>
            <person name="Salzberg S.L."/>
            <person name="Silva J.C."/>
            <person name="Haas B.J."/>
            <person name="Majoros W.H."/>
            <person name="Farzad M."/>
            <person name="Carlton J.M."/>
            <person name="Smith R.K. Jr."/>
            <person name="Garg J."/>
            <person name="Pearlman R.E."/>
            <person name="Karrer K.M."/>
            <person name="Sun L."/>
            <person name="Manning G."/>
            <person name="Elde N.C."/>
            <person name="Turkewitz A.P."/>
            <person name="Asai D.J."/>
            <person name="Wilkes D.E."/>
            <person name="Wang Y."/>
            <person name="Cai H."/>
            <person name="Collins K."/>
            <person name="Stewart B.A."/>
            <person name="Lee S.R."/>
            <person name="Wilamowska K."/>
            <person name="Weinberg Z."/>
            <person name="Ruzzo W.L."/>
            <person name="Wloga D."/>
            <person name="Gaertig J."/>
            <person name="Frankel J."/>
            <person name="Tsao C.-C."/>
            <person name="Gorovsky M.A."/>
            <person name="Keeling P.J."/>
            <person name="Waller R.F."/>
            <person name="Patron N.J."/>
            <person name="Cherry J.M."/>
            <person name="Stover N.A."/>
            <person name="Krieger C.J."/>
            <person name="del Toro C."/>
            <person name="Ryder H.F."/>
            <person name="Williamson S.C."/>
            <person name="Barbeau R.A."/>
            <person name="Hamilton E.P."/>
            <person name="Orias E."/>
        </authorList>
    </citation>
    <scope>NUCLEOTIDE SEQUENCE [LARGE SCALE GENOMIC DNA]</scope>
    <source>
        <strain evidence="12">SB210</strain>
    </source>
</reference>
<evidence type="ECO:0000256" key="4">
    <source>
        <dbReference type="ARBA" id="ARBA00022741"/>
    </source>
</evidence>
<dbReference type="Gene3D" id="1.10.510.10">
    <property type="entry name" value="Transferase(Phosphotransferase) domain 1"/>
    <property type="match status" value="1"/>
</dbReference>
<dbReference type="InterPro" id="IPR051131">
    <property type="entry name" value="NEK_Ser/Thr_kinase_NIMA"/>
</dbReference>
<evidence type="ECO:0000259" key="10">
    <source>
        <dbReference type="PROSITE" id="PS50011"/>
    </source>
</evidence>
<dbReference type="InParanoid" id="Q24C26"/>
<feature type="compositionally biased region" description="Polar residues" evidence="9">
    <location>
        <begin position="662"/>
        <end position="681"/>
    </location>
</feature>
<dbReference type="eggNOG" id="KOG1361">
    <property type="taxonomic scope" value="Eukaryota"/>
</dbReference>
<dbReference type="RefSeq" id="XP_001025657.3">
    <property type="nucleotide sequence ID" value="XM_001025657.3"/>
</dbReference>
<keyword evidence="6" id="KW-0067">ATP-binding</keyword>
<keyword evidence="3" id="KW-0808">Transferase</keyword>
<feature type="domain" description="Protein kinase" evidence="10">
    <location>
        <begin position="1"/>
        <end position="264"/>
    </location>
</feature>
<dbReference type="EC" id="2.7.11.1" evidence="1"/>
<feature type="compositionally biased region" description="Low complexity" evidence="9">
    <location>
        <begin position="336"/>
        <end position="354"/>
    </location>
</feature>
<name>Q24C26_TETTS</name>
<keyword evidence="5 11" id="KW-0418">Kinase</keyword>
<evidence type="ECO:0000256" key="6">
    <source>
        <dbReference type="ARBA" id="ARBA00022840"/>
    </source>
</evidence>
<dbReference type="CDD" id="cd08215">
    <property type="entry name" value="STKc_Nek"/>
    <property type="match status" value="1"/>
</dbReference>
<feature type="region of interest" description="Disordered" evidence="9">
    <location>
        <begin position="929"/>
        <end position="950"/>
    </location>
</feature>
<keyword evidence="2" id="KW-0723">Serine/threonine-protein kinase</keyword>
<evidence type="ECO:0000256" key="8">
    <source>
        <dbReference type="ARBA" id="ARBA00048679"/>
    </source>
</evidence>
<feature type="region of interest" description="Disordered" evidence="9">
    <location>
        <begin position="750"/>
        <end position="803"/>
    </location>
</feature>
<feature type="region of interest" description="Disordered" evidence="9">
    <location>
        <begin position="888"/>
        <end position="911"/>
    </location>
</feature>
<dbReference type="EMBL" id="GG662372">
    <property type="protein sequence ID" value="EAS05412.3"/>
    <property type="molecule type" value="Genomic_DNA"/>
</dbReference>
<gene>
    <name evidence="11" type="ORF">TTHERM_00697500</name>
</gene>
<evidence type="ECO:0000256" key="9">
    <source>
        <dbReference type="SAM" id="MobiDB-lite"/>
    </source>
</evidence>